<dbReference type="InterPro" id="IPR039569">
    <property type="entry name" value="FAS1-like_DH_region"/>
</dbReference>
<dbReference type="InterPro" id="IPR029069">
    <property type="entry name" value="HotDog_dom_sf"/>
</dbReference>
<dbReference type="OrthoDB" id="7183822at2"/>
<evidence type="ECO:0000313" key="2">
    <source>
        <dbReference type="EMBL" id="CTQ31274.1"/>
    </source>
</evidence>
<sequence>MTQPGIDMDRLNCWLGREEAASDVVTPGLVERFRATFGGWLRAGGDEVPPGLHWCLAPPAVPRGDLGPDGHPARGGFLPPVPLPSRMWAGGDLRLLRPLRIGDTVTRRSRIGAITPKDGRSGPLVFVALHHVLSVGGAPVIEERHDIVYRPARTPAAQAAPDDIGAPVPEGGWVGDAVTLFRYSAMTFNGHRIHYDRPYATEVEFYPGLVVHGPIQATLLLNAAAARAGPAFRFAYRGVSPLIAGQPVTLHAQEDRLRLERLDGTVTFEASHSPI</sequence>
<keyword evidence="3" id="KW-1185">Reference proteome</keyword>
<dbReference type="STRING" id="282197.SAMN04488517_101769"/>
<dbReference type="RefSeq" id="WP_055680788.1">
    <property type="nucleotide sequence ID" value="NZ_CXPG01000005.1"/>
</dbReference>
<reference evidence="2 3" key="1">
    <citation type="submission" date="2015-07" db="EMBL/GenBank/DDBJ databases">
        <authorList>
            <person name="Noorani M."/>
        </authorList>
    </citation>
    <scope>NUCLEOTIDE SEQUENCE [LARGE SCALE GENOMIC DNA]</scope>
    <source>
        <strain evidence="2 3">CECT 5088</strain>
    </source>
</reference>
<feature type="domain" description="FAS1-like dehydratase" evidence="1">
    <location>
        <begin position="24"/>
        <end position="142"/>
    </location>
</feature>
<accession>A0A0M6XMM0</accession>
<dbReference type="PANTHER" id="PTHR28152:SF1">
    <property type="entry name" value="HYDROXYACYL-THIOESTER DEHYDRATASE TYPE 2, MITOCHONDRIAL"/>
    <property type="match status" value="1"/>
</dbReference>
<dbReference type="InterPro" id="IPR052741">
    <property type="entry name" value="Mitochondrial_HTD2"/>
</dbReference>
<dbReference type="Gene3D" id="3.10.129.10">
    <property type="entry name" value="Hotdog Thioesterase"/>
    <property type="match status" value="2"/>
</dbReference>
<dbReference type="Proteomes" id="UP000048908">
    <property type="component" value="Unassembled WGS sequence"/>
</dbReference>
<dbReference type="PANTHER" id="PTHR28152">
    <property type="entry name" value="HYDROXYACYL-THIOESTER DEHYDRATASE TYPE 2, MITOCHONDRIAL"/>
    <property type="match status" value="1"/>
</dbReference>
<name>A0A0M6XMM0_9RHOB</name>
<evidence type="ECO:0000259" key="1">
    <source>
        <dbReference type="Pfam" id="PF13452"/>
    </source>
</evidence>
<dbReference type="EMBL" id="CXPG01000005">
    <property type="protein sequence ID" value="CTQ31274.1"/>
    <property type="molecule type" value="Genomic_DNA"/>
</dbReference>
<protein>
    <recommendedName>
        <fullName evidence="1">FAS1-like dehydratase domain-containing protein</fullName>
    </recommendedName>
</protein>
<evidence type="ECO:0000313" key="3">
    <source>
        <dbReference type="Proteomes" id="UP000048908"/>
    </source>
</evidence>
<proteinExistence type="predicted"/>
<dbReference type="SUPFAM" id="SSF54637">
    <property type="entry name" value="Thioesterase/thiol ester dehydrase-isomerase"/>
    <property type="match status" value="2"/>
</dbReference>
<organism evidence="2 3">
    <name type="scientific">Jannaschia rubra</name>
    <dbReference type="NCBI Taxonomy" id="282197"/>
    <lineage>
        <taxon>Bacteria</taxon>
        <taxon>Pseudomonadati</taxon>
        <taxon>Pseudomonadota</taxon>
        <taxon>Alphaproteobacteria</taxon>
        <taxon>Rhodobacterales</taxon>
        <taxon>Roseobacteraceae</taxon>
        <taxon>Jannaschia</taxon>
    </lineage>
</organism>
<dbReference type="Pfam" id="PF13452">
    <property type="entry name" value="FAS1_DH_region"/>
    <property type="match status" value="1"/>
</dbReference>
<gene>
    <name evidence="2" type="ORF">JAN5088_00028</name>
</gene>
<dbReference type="AlphaFoldDB" id="A0A0M6XMM0"/>
<dbReference type="GO" id="GO:0019171">
    <property type="term" value="F:(3R)-hydroxyacyl-[acyl-carrier-protein] dehydratase activity"/>
    <property type="evidence" value="ECO:0007669"/>
    <property type="project" value="TreeGrafter"/>
</dbReference>